<reference evidence="2" key="1">
    <citation type="submission" date="2021-02" db="EMBL/GenBank/DDBJ databases">
        <authorList>
            <person name="Dougan E. K."/>
            <person name="Rhodes N."/>
            <person name="Thang M."/>
            <person name="Chan C."/>
        </authorList>
    </citation>
    <scope>NUCLEOTIDE SEQUENCE</scope>
</reference>
<evidence type="ECO:0000313" key="3">
    <source>
        <dbReference type="Proteomes" id="UP000654075"/>
    </source>
</evidence>
<gene>
    <name evidence="2" type="ORF">PGLA1383_LOCUS7194</name>
</gene>
<dbReference type="Gene3D" id="3.40.50.300">
    <property type="entry name" value="P-loop containing nucleotide triphosphate hydrolases"/>
    <property type="match status" value="1"/>
</dbReference>
<dbReference type="Proteomes" id="UP000654075">
    <property type="component" value="Unassembled WGS sequence"/>
</dbReference>
<dbReference type="AlphaFoldDB" id="A0A813DN23"/>
<evidence type="ECO:0000313" key="2">
    <source>
        <dbReference type="EMBL" id="CAE8588393.1"/>
    </source>
</evidence>
<dbReference type="InterPro" id="IPR027417">
    <property type="entry name" value="P-loop_NTPase"/>
</dbReference>
<evidence type="ECO:0008006" key="4">
    <source>
        <dbReference type="Google" id="ProtNLM"/>
    </source>
</evidence>
<proteinExistence type="predicted"/>
<evidence type="ECO:0000256" key="1">
    <source>
        <dbReference type="SAM" id="MobiDB-lite"/>
    </source>
</evidence>
<comment type="caution">
    <text evidence="2">The sequence shown here is derived from an EMBL/GenBank/DDBJ whole genome shotgun (WGS) entry which is preliminary data.</text>
</comment>
<keyword evidence="3" id="KW-1185">Reference proteome</keyword>
<feature type="region of interest" description="Disordered" evidence="1">
    <location>
        <begin position="90"/>
        <end position="109"/>
    </location>
</feature>
<dbReference type="EMBL" id="CAJNNV010003111">
    <property type="protein sequence ID" value="CAE8588393.1"/>
    <property type="molecule type" value="Genomic_DNA"/>
</dbReference>
<protein>
    <recommendedName>
        <fullName evidence="4">RNA helicase</fullName>
    </recommendedName>
</protein>
<name>A0A813DN23_POLGL</name>
<accession>A0A813DN23</accession>
<organism evidence="2 3">
    <name type="scientific">Polarella glacialis</name>
    <name type="common">Dinoflagellate</name>
    <dbReference type="NCBI Taxonomy" id="89957"/>
    <lineage>
        <taxon>Eukaryota</taxon>
        <taxon>Sar</taxon>
        <taxon>Alveolata</taxon>
        <taxon>Dinophyceae</taxon>
        <taxon>Suessiales</taxon>
        <taxon>Suessiaceae</taxon>
        <taxon>Polarella</taxon>
    </lineage>
</organism>
<sequence length="109" mass="12361">MSRNPKVGRTGRAGETGFTMTFMTPRDIQLADPLVMILESIEQQVEPKLQEMASQARGLWTTNEAWGDYKDEATSEEEKPVQIQTADQWHPNPQEAFDPFEGIVIGRRP</sequence>